<comment type="caution">
    <text evidence="2">The sequence shown here is derived from an EMBL/GenBank/DDBJ whole genome shotgun (WGS) entry which is preliminary data.</text>
</comment>
<gene>
    <name evidence="2" type="ORF">M9458_015300</name>
</gene>
<dbReference type="Proteomes" id="UP001529510">
    <property type="component" value="Unassembled WGS sequence"/>
</dbReference>
<organism evidence="2 3">
    <name type="scientific">Cirrhinus mrigala</name>
    <name type="common">Mrigala</name>
    <dbReference type="NCBI Taxonomy" id="683832"/>
    <lineage>
        <taxon>Eukaryota</taxon>
        <taxon>Metazoa</taxon>
        <taxon>Chordata</taxon>
        <taxon>Craniata</taxon>
        <taxon>Vertebrata</taxon>
        <taxon>Euteleostomi</taxon>
        <taxon>Actinopterygii</taxon>
        <taxon>Neopterygii</taxon>
        <taxon>Teleostei</taxon>
        <taxon>Ostariophysi</taxon>
        <taxon>Cypriniformes</taxon>
        <taxon>Cyprinidae</taxon>
        <taxon>Labeoninae</taxon>
        <taxon>Labeonini</taxon>
        <taxon>Cirrhinus</taxon>
    </lineage>
</organism>
<feature type="region of interest" description="Disordered" evidence="1">
    <location>
        <begin position="42"/>
        <end position="63"/>
    </location>
</feature>
<protein>
    <submittedName>
        <fullName evidence="2">Uncharacterized protein</fullName>
    </submittedName>
</protein>
<evidence type="ECO:0000256" key="1">
    <source>
        <dbReference type="SAM" id="MobiDB-lite"/>
    </source>
</evidence>
<evidence type="ECO:0000313" key="2">
    <source>
        <dbReference type="EMBL" id="KAL0188201.1"/>
    </source>
</evidence>
<dbReference type="EMBL" id="JAMKFB020000007">
    <property type="protein sequence ID" value="KAL0188201.1"/>
    <property type="molecule type" value="Genomic_DNA"/>
</dbReference>
<evidence type="ECO:0000313" key="3">
    <source>
        <dbReference type="Proteomes" id="UP001529510"/>
    </source>
</evidence>
<accession>A0ABD0QPP5</accession>
<reference evidence="2 3" key="1">
    <citation type="submission" date="2024-05" db="EMBL/GenBank/DDBJ databases">
        <title>Genome sequencing and assembly of Indian major carp, Cirrhinus mrigala (Hamilton, 1822).</title>
        <authorList>
            <person name="Mohindra V."/>
            <person name="Chowdhury L.M."/>
            <person name="Lal K."/>
            <person name="Jena J.K."/>
        </authorList>
    </citation>
    <scope>NUCLEOTIDE SEQUENCE [LARGE SCALE GENOMIC DNA]</scope>
    <source>
        <strain evidence="2">CM1030</strain>
        <tissue evidence="2">Blood</tissue>
    </source>
</reference>
<feature type="non-terminal residue" evidence="2">
    <location>
        <position position="63"/>
    </location>
</feature>
<feature type="compositionally biased region" description="Acidic residues" evidence="1">
    <location>
        <begin position="48"/>
        <end position="63"/>
    </location>
</feature>
<proteinExistence type="predicted"/>
<name>A0ABD0QPP5_CIRMR</name>
<feature type="non-terminal residue" evidence="2">
    <location>
        <position position="1"/>
    </location>
</feature>
<dbReference type="AlphaFoldDB" id="A0ABD0QPP5"/>
<keyword evidence="3" id="KW-1185">Reference proteome</keyword>
<sequence>KDGADPFDLAEVLPELQRSQRQELWERQLKLLQHSLAAHPPERWITGAEEDAGDMEVEISEEQ</sequence>